<accession>A0ABY2H8Q4</accession>
<keyword evidence="2" id="KW-1185">Reference proteome</keyword>
<proteinExistence type="predicted"/>
<comment type="caution">
    <text evidence="1">The sequence shown here is derived from an EMBL/GenBank/DDBJ whole genome shotgun (WGS) entry which is preliminary data.</text>
</comment>
<reference evidence="1 2" key="1">
    <citation type="submission" date="2018-01" db="EMBL/GenBank/DDBJ databases">
        <title>Genome characterization of the sugarcane-associated fungus Trichoderma ghanense CCMA-1212 and their application in lignocelulose bioconversion.</title>
        <authorList>
            <person name="Steindorff A.S."/>
            <person name="Mendes T.D."/>
            <person name="Vilela E.S.D."/>
            <person name="Rodrigues D.S."/>
            <person name="Formighieri E.F."/>
            <person name="Melo I.S."/>
            <person name="Favaro L.C.L."/>
        </authorList>
    </citation>
    <scope>NUCLEOTIDE SEQUENCE [LARGE SCALE GENOMIC DNA]</scope>
    <source>
        <strain evidence="1 2">CCMA-1212</strain>
    </source>
</reference>
<protein>
    <submittedName>
        <fullName evidence="1">Uncharacterized protein</fullName>
    </submittedName>
</protein>
<dbReference type="RefSeq" id="XP_073559946.1">
    <property type="nucleotide sequence ID" value="XM_073701924.1"/>
</dbReference>
<evidence type="ECO:0000313" key="1">
    <source>
        <dbReference type="EMBL" id="TFB03745.1"/>
    </source>
</evidence>
<dbReference type="Proteomes" id="UP001642720">
    <property type="component" value="Unassembled WGS sequence"/>
</dbReference>
<evidence type="ECO:0000313" key="2">
    <source>
        <dbReference type="Proteomes" id="UP001642720"/>
    </source>
</evidence>
<name>A0ABY2H8Q4_9HYPO</name>
<dbReference type="GeneID" id="300576374"/>
<dbReference type="EMBL" id="PPTA01000005">
    <property type="protein sequence ID" value="TFB03745.1"/>
    <property type="molecule type" value="Genomic_DNA"/>
</dbReference>
<organism evidence="1 2">
    <name type="scientific">Trichoderma ghanense</name>
    <dbReference type="NCBI Taxonomy" id="65468"/>
    <lineage>
        <taxon>Eukaryota</taxon>
        <taxon>Fungi</taxon>
        <taxon>Dikarya</taxon>
        <taxon>Ascomycota</taxon>
        <taxon>Pezizomycotina</taxon>
        <taxon>Sordariomycetes</taxon>
        <taxon>Hypocreomycetidae</taxon>
        <taxon>Hypocreales</taxon>
        <taxon>Hypocreaceae</taxon>
        <taxon>Trichoderma</taxon>
    </lineage>
</organism>
<sequence>MEGVPQPDISISYLWWGGLGRNHSSRELPETCFLLPSTKTADMSETTASTGPWFPAMTIWYLAGVSGTAGRIFMPPCARIVHCRSVARAKSATHVTLCRDSLLYAAAHHADTLVVCLVLCRMDWLCLSQDAGTTDPHVPSEVVDGIPDWCLWI</sequence>
<gene>
    <name evidence="1" type="ORF">CCMA1212_004627</name>
</gene>